<keyword evidence="12" id="KW-0378">Hydrolase</keyword>
<keyword evidence="17" id="KW-0865">Zymogen</keyword>
<dbReference type="PANTHER" id="PTHR12053:SF3">
    <property type="entry name" value="CARBOXYPEPTIDASE Q"/>
    <property type="match status" value="1"/>
</dbReference>
<comment type="similarity">
    <text evidence="5">Belongs to the peptidase M28 family.</text>
</comment>
<feature type="domain" description="Peptidase M28" evidence="22">
    <location>
        <begin position="154"/>
        <end position="339"/>
    </location>
</feature>
<dbReference type="OrthoDB" id="10013407at2759"/>
<evidence type="ECO:0000256" key="13">
    <source>
        <dbReference type="ARBA" id="ARBA00022824"/>
    </source>
</evidence>
<keyword evidence="13" id="KW-0256">Endoplasmic reticulum</keyword>
<dbReference type="EMBL" id="CAJPVJ010002652">
    <property type="protein sequence ID" value="CAG2166612.1"/>
    <property type="molecule type" value="Genomic_DNA"/>
</dbReference>
<dbReference type="Gene3D" id="3.40.630.10">
    <property type="entry name" value="Zn peptidases"/>
    <property type="match status" value="2"/>
</dbReference>
<dbReference type="GO" id="GO:0005615">
    <property type="term" value="C:extracellular space"/>
    <property type="evidence" value="ECO:0007669"/>
    <property type="project" value="TreeGrafter"/>
</dbReference>
<dbReference type="PANTHER" id="PTHR12053">
    <property type="entry name" value="PROTEASE FAMILY M28 PLASMA GLUTAMATE CARBOXYPEPTIDASE-RELATED"/>
    <property type="match status" value="1"/>
</dbReference>
<evidence type="ECO:0000256" key="10">
    <source>
        <dbReference type="ARBA" id="ARBA00022723"/>
    </source>
</evidence>
<comment type="subunit">
    <text evidence="20">Homodimer. The monomeric form is inactive while the homodimer is active.</text>
</comment>
<evidence type="ECO:0000256" key="1">
    <source>
        <dbReference type="ARBA" id="ARBA00004240"/>
    </source>
</evidence>
<dbReference type="GO" id="GO:0005794">
    <property type="term" value="C:Golgi apparatus"/>
    <property type="evidence" value="ECO:0007669"/>
    <property type="project" value="UniProtKB-SubCell"/>
</dbReference>
<evidence type="ECO:0000256" key="16">
    <source>
        <dbReference type="ARBA" id="ARBA00023049"/>
    </source>
</evidence>
<keyword evidence="8" id="KW-0121">Carboxypeptidase</keyword>
<evidence type="ECO:0000256" key="14">
    <source>
        <dbReference type="ARBA" id="ARBA00022833"/>
    </source>
</evidence>
<dbReference type="InterPro" id="IPR039866">
    <property type="entry name" value="CPQ"/>
</dbReference>
<reference evidence="23" key="1">
    <citation type="submission" date="2020-11" db="EMBL/GenBank/DDBJ databases">
        <authorList>
            <person name="Tran Van P."/>
        </authorList>
    </citation>
    <scope>NUCLEOTIDE SEQUENCE</scope>
</reference>
<dbReference type="GO" id="GO:0043171">
    <property type="term" value="P:peptide catabolic process"/>
    <property type="evidence" value="ECO:0007669"/>
    <property type="project" value="TreeGrafter"/>
</dbReference>
<keyword evidence="9" id="KW-0645">Protease</keyword>
<accession>A0A7R9QJJ8</accession>
<protein>
    <recommendedName>
        <fullName evidence="6">Carboxypeptidase Q</fullName>
    </recommendedName>
    <alternativeName>
        <fullName evidence="21">Plasma glutamate carboxypeptidase</fullName>
    </alternativeName>
</protein>
<evidence type="ECO:0000256" key="21">
    <source>
        <dbReference type="ARBA" id="ARBA00033328"/>
    </source>
</evidence>
<evidence type="ECO:0000259" key="22">
    <source>
        <dbReference type="Pfam" id="PF04389"/>
    </source>
</evidence>
<organism evidence="23">
    <name type="scientific">Oppiella nova</name>
    <dbReference type="NCBI Taxonomy" id="334625"/>
    <lineage>
        <taxon>Eukaryota</taxon>
        <taxon>Metazoa</taxon>
        <taxon>Ecdysozoa</taxon>
        <taxon>Arthropoda</taxon>
        <taxon>Chelicerata</taxon>
        <taxon>Arachnida</taxon>
        <taxon>Acari</taxon>
        <taxon>Acariformes</taxon>
        <taxon>Sarcoptiformes</taxon>
        <taxon>Oribatida</taxon>
        <taxon>Brachypylina</taxon>
        <taxon>Oppioidea</taxon>
        <taxon>Oppiidae</taxon>
        <taxon>Oppiella</taxon>
    </lineage>
</organism>
<dbReference type="GO" id="GO:0070573">
    <property type="term" value="F:metallodipeptidase activity"/>
    <property type="evidence" value="ECO:0007669"/>
    <property type="project" value="InterPro"/>
</dbReference>
<keyword evidence="7" id="KW-0964">Secreted</keyword>
<sequence length="812" mass="88630">RRGREWAQMISPRLKPLNILGLGYSVSTNGKVLTGEVVVVKTFEELKARANEVPGKFVVYNFVYESYAKTAKYRREGANEAAKYGAIGALIRSVTPFSIDSPHTAYAENVPKIPAVSITVEDAELFDRITQRGETVKVSLYMEAHMEGTGMSRNTISEVTGYKYPDEAVIVSGHLDSWDVGQGAMDDGGGAFISWRALSVLKKLGLQPKRTVRSILWTGEEMGFFGVKDYVKKHSNELHKISIALESDEGTFTPYGLTYSGTNPAGQCIVNSVLKLLAPINTTHMNPATEGPDIEFLIEKGVPGAHLETHNEKYFMFHHTNGDTMTVEDPYQLDLCTAHYAATAYAFASLENMLPRVNSVLFNGNQCDSVPGFDTKIRQRIANISTDIQKIIDFVVKGDDKGVTYNELAKFVDQFGSRLVGTENLENAIDYMLDLLKAQGHDNVHGEPCQVPTRGKEWAQMVSPRAKPLNILGLGYSVGTDGQVLTGEIVVVKTFEELANRSQEVKGKFVVYNYDFKGYGESVKYRGSGASEAAKYGAIGALVRSVTPFSINSPHTGMQSYKSGVPKIPAVSITVEDAELFGRLAARGVKVNVSLYMEASMADREGTSRNTVSEITGTDKPNEVVLVSGHLDSWDVGQGAMDDGGGAFISWRALSVIKKLGLKPKRTMRSVLWTGEEMGLIGVQAYAKQHAGELNRMSIAMESDIGTFTPLGITFSGTNSTAQCIVNEVLKSLNPINATKLTLNEEGSDIDYLMAAGVPGSSLDNAHETYFYYHHSNGDTMTVEDSHQLDLCTAVWAATSYAFAALDDLLPR</sequence>
<feature type="domain" description="Peptidase M28" evidence="22">
    <location>
        <begin position="610"/>
        <end position="798"/>
    </location>
</feature>
<dbReference type="Gene3D" id="3.50.30.30">
    <property type="match status" value="2"/>
</dbReference>
<keyword evidence="10" id="KW-0479">Metal-binding</keyword>
<keyword evidence="11" id="KW-0732">Signal</keyword>
<evidence type="ECO:0000256" key="2">
    <source>
        <dbReference type="ARBA" id="ARBA00004371"/>
    </source>
</evidence>
<evidence type="ECO:0000256" key="6">
    <source>
        <dbReference type="ARBA" id="ARBA00014116"/>
    </source>
</evidence>
<keyword evidence="15" id="KW-0333">Golgi apparatus</keyword>
<dbReference type="SUPFAM" id="SSF53187">
    <property type="entry name" value="Zn-dependent exopeptidases"/>
    <property type="match status" value="2"/>
</dbReference>
<evidence type="ECO:0000256" key="18">
    <source>
        <dbReference type="ARBA" id="ARBA00023180"/>
    </source>
</evidence>
<evidence type="ECO:0000256" key="3">
    <source>
        <dbReference type="ARBA" id="ARBA00004555"/>
    </source>
</evidence>
<evidence type="ECO:0000256" key="4">
    <source>
        <dbReference type="ARBA" id="ARBA00004613"/>
    </source>
</evidence>
<evidence type="ECO:0000313" key="23">
    <source>
        <dbReference type="EMBL" id="CAD7647199.1"/>
    </source>
</evidence>
<keyword evidence="24" id="KW-1185">Reference proteome</keyword>
<evidence type="ECO:0000256" key="17">
    <source>
        <dbReference type="ARBA" id="ARBA00023145"/>
    </source>
</evidence>
<dbReference type="InterPro" id="IPR007484">
    <property type="entry name" value="Peptidase_M28"/>
</dbReference>
<evidence type="ECO:0000256" key="9">
    <source>
        <dbReference type="ARBA" id="ARBA00022670"/>
    </source>
</evidence>
<keyword evidence="18" id="KW-0325">Glycoprotein</keyword>
<dbReference type="Pfam" id="PF04389">
    <property type="entry name" value="Peptidase_M28"/>
    <property type="match status" value="2"/>
</dbReference>
<dbReference type="FunFam" id="3.40.630.10:FF:000036">
    <property type="entry name" value="Carboxypeptidase Q"/>
    <property type="match status" value="2"/>
</dbReference>
<dbReference type="GO" id="GO:0005764">
    <property type="term" value="C:lysosome"/>
    <property type="evidence" value="ECO:0007669"/>
    <property type="project" value="UniProtKB-SubCell"/>
</dbReference>
<dbReference type="CDD" id="cd03883">
    <property type="entry name" value="M28_Pgcp_like"/>
    <property type="match status" value="1"/>
</dbReference>
<dbReference type="GO" id="GO:0006508">
    <property type="term" value="P:proteolysis"/>
    <property type="evidence" value="ECO:0007669"/>
    <property type="project" value="UniProtKB-KW"/>
</dbReference>
<dbReference type="GO" id="GO:0046872">
    <property type="term" value="F:metal ion binding"/>
    <property type="evidence" value="ECO:0007669"/>
    <property type="project" value="UniProtKB-KW"/>
</dbReference>
<evidence type="ECO:0000256" key="15">
    <source>
        <dbReference type="ARBA" id="ARBA00023034"/>
    </source>
</evidence>
<dbReference type="GO" id="GO:0004180">
    <property type="term" value="F:carboxypeptidase activity"/>
    <property type="evidence" value="ECO:0007669"/>
    <property type="project" value="UniProtKB-KW"/>
</dbReference>
<dbReference type="FunFam" id="3.50.30.30:FF:000009">
    <property type="entry name" value="Carboxypeptidase Q"/>
    <property type="match status" value="2"/>
</dbReference>
<evidence type="ECO:0000313" key="24">
    <source>
        <dbReference type="Proteomes" id="UP000728032"/>
    </source>
</evidence>
<feature type="non-terminal residue" evidence="23">
    <location>
        <position position="812"/>
    </location>
</feature>
<comment type="subcellular location">
    <subcellularLocation>
        <location evidence="1">Endoplasmic reticulum</location>
    </subcellularLocation>
    <subcellularLocation>
        <location evidence="3">Golgi apparatus</location>
    </subcellularLocation>
    <subcellularLocation>
        <location evidence="2">Lysosome</location>
    </subcellularLocation>
    <subcellularLocation>
        <location evidence="4">Secreted</location>
    </subcellularLocation>
</comment>
<keyword evidence="19" id="KW-0458">Lysosome</keyword>
<dbReference type="EMBL" id="OC917477">
    <property type="protein sequence ID" value="CAD7647199.1"/>
    <property type="molecule type" value="Genomic_DNA"/>
</dbReference>
<evidence type="ECO:0000256" key="5">
    <source>
        <dbReference type="ARBA" id="ARBA00010918"/>
    </source>
</evidence>
<keyword evidence="16" id="KW-0482">Metalloprotease</keyword>
<gene>
    <name evidence="23" type="ORF">ONB1V03_LOCUS6127</name>
</gene>
<evidence type="ECO:0000256" key="8">
    <source>
        <dbReference type="ARBA" id="ARBA00022645"/>
    </source>
</evidence>
<evidence type="ECO:0000256" key="12">
    <source>
        <dbReference type="ARBA" id="ARBA00022801"/>
    </source>
</evidence>
<dbReference type="AlphaFoldDB" id="A0A7R9QJJ8"/>
<evidence type="ECO:0000256" key="7">
    <source>
        <dbReference type="ARBA" id="ARBA00022525"/>
    </source>
</evidence>
<name>A0A7R9QJJ8_9ACAR</name>
<keyword evidence="14" id="KW-0862">Zinc</keyword>
<proteinExistence type="inferred from homology"/>
<evidence type="ECO:0000256" key="19">
    <source>
        <dbReference type="ARBA" id="ARBA00023228"/>
    </source>
</evidence>
<dbReference type="Proteomes" id="UP000728032">
    <property type="component" value="Unassembled WGS sequence"/>
</dbReference>
<evidence type="ECO:0000256" key="11">
    <source>
        <dbReference type="ARBA" id="ARBA00022729"/>
    </source>
</evidence>
<evidence type="ECO:0000256" key="20">
    <source>
        <dbReference type="ARBA" id="ARBA00025833"/>
    </source>
</evidence>
<dbReference type="GO" id="GO:0005783">
    <property type="term" value="C:endoplasmic reticulum"/>
    <property type="evidence" value="ECO:0007669"/>
    <property type="project" value="UniProtKB-SubCell"/>
</dbReference>